<dbReference type="EMBL" id="JADGJW010000006">
    <property type="protein sequence ID" value="KAJ3228090.1"/>
    <property type="molecule type" value="Genomic_DNA"/>
</dbReference>
<evidence type="ECO:0000256" key="4">
    <source>
        <dbReference type="SAM" id="Coils"/>
    </source>
</evidence>
<feature type="repeat" description="WD" evidence="3">
    <location>
        <begin position="675"/>
        <end position="707"/>
    </location>
</feature>
<sequence length="1714" mass="195131">MPDLKLGSSELFNKKIKDFDSAEDLHNNYDDSLSIIPWISVKKCISSSLPKSLLPVIPVNVDATPKSRTLIVKKDTQTHAQSITLPHGFQLQKQIFNVSHDHTLSNIIFWDTAIVDTFSTLDSRNCSVIRGSTKVLNFLISNESQQQKADDKNNGCTGLNNWIYCSKWKCLIASTTHLELKILDCNMKVLTSTSSFKPVLSLEFANGCEELIAGCVNSIRIYRFKRLAVRGRYIQTFANTRLVIDDFGGDECWVTKTLLHEPTGKLYASVENHLYIFDFNTGEKLNCMKNIHVLSITSLLYCEGVQYLVTGSKDGCIKVWNNNGYLVHTLKDQLSITSLLHQPDISNKKSIKLLQLQQQQQNFILSSSLDGSVCLWDIDSGALLNKMESANECVGMGKLKKDFFFYFSKSSIYIYNITKAWQTFSTLRSSGIQITRCYNGSGAARLLVVAIDGSLRLISPLSGSILMTGLPVMEDFEPVTAVYNINFDKIWLLLKNGNVAMYDCSSNPMSISGQWLNLNNTGDKCTQLVLYEHTSTAMRTLKLMDTYTIFGATEAGQIVAFENDGKQHLLVQAHTAKISSLILDKKRNQLISSSCDNSIKIWSIKCQEVSHASHQPFILRLVLVIPLLDSPTRMALNNISDFSNLLAIVTDTYKTLMIKINSDNSYSTFKDHTNDENHIREVTCVAGNNVLNIFVTSSYDGTIKVWDGLENVLIREVQFNEIVWSVEFANPRGDIVAGVGDEIVLIKVQDYLPYHIQQYILNLEFEDDLLEMSLMFDPSLDFWDLYRKLLQEAGIEVENWHIDICENKKNSVSSNLLSKEELEKRIHVINQRRNKRLFLENERMHFETAKDFECTTKFSDNILELSDDHREKASCDLELEERQKRIDVYKARARRKLHDKRTITFKDLMMDDDVVQILNDSSQPSPELEENQQNSVGTKKKECEFKFIDERVSNRFLNGFKTDLTRKASIKFEQTSVSSTENDGVLKNTKIKSIPVTRKPLLAHAESFVFDINTVLPPIVASDADPNGFNYDMLDYKGGLILDKPAGLKMNGSEVQDLLNAENIRAQKLLQVSAKETQKKIVQKLMSTGSMPNSNRIKDVNEELLNSGERKRKSKLSEKFKGALKFDNQKEELNRPKTLSKALYERIQQKKRELALKETDEGHSYVEEDLTNFSTSFKDSMLKKETIDNNVVFSGPPFSVEKKLVELPVKNQDDQPDSPDMKEIENNDNNSEEGYVSDKSEPHVIKSKMVPVLKVSKKVAIKKRKRAPGTEYILTSSDSDTDSTLDSVESEEEIISNHSSEHNQVLGLAEKNLLLAQYREQERRKLEKIKKRNKESKVKEKLIKPMIKQVDKMEDGNLMKNTSSETKNAKSLEQTNFTNRNDNLDNSFNGADNRESLFFEKEEFSGNRSAARENLESLERSKNSLEVSCGKVGRSLPKEYLEAEKESWQFLKTIAVEKMKGLRQLTNETVFKEVYKEIEKKAWFPGLGDKEVNLENIVEVLFKVLDTGFWKEKIEASNAIHSIYCTFKEDFCNAESKILRPLIEHTMDDSPKVRANICCQIGKIAIYDECAIAALISRLKDKEKLVRESAKAALECFGIFGKLQLKETMMGLNILKSDKKFDTHSDWLDILLKKLKKKEREDIKFQNSACYGWRRNFTEYDFGSERPTTNQITLNFLPSLVANTSSKVIKKCSSEEDLSLPKIAKSYLAMKDSL</sequence>
<feature type="region of interest" description="Disordered" evidence="5">
    <location>
        <begin position="1209"/>
        <end position="1239"/>
    </location>
</feature>
<keyword evidence="7" id="KW-1185">Reference proteome</keyword>
<dbReference type="InterPro" id="IPR015943">
    <property type="entry name" value="WD40/YVTN_repeat-like_dom_sf"/>
</dbReference>
<evidence type="ECO:0000256" key="1">
    <source>
        <dbReference type="ARBA" id="ARBA00022574"/>
    </source>
</evidence>
<keyword evidence="4" id="KW-0175">Coiled coil</keyword>
<feature type="repeat" description="WD" evidence="3">
    <location>
        <begin position="289"/>
        <end position="321"/>
    </location>
</feature>
<evidence type="ECO:0000256" key="2">
    <source>
        <dbReference type="ARBA" id="ARBA00022737"/>
    </source>
</evidence>
<dbReference type="InterPro" id="IPR036322">
    <property type="entry name" value="WD40_repeat_dom_sf"/>
</dbReference>
<protein>
    <submittedName>
        <fullName evidence="6">Uncharacterized protein</fullName>
    </submittedName>
</protein>
<dbReference type="PROSITE" id="PS50082">
    <property type="entry name" value="WD_REPEATS_2"/>
    <property type="match status" value="4"/>
</dbReference>
<evidence type="ECO:0000313" key="6">
    <source>
        <dbReference type="EMBL" id="KAJ3228090.1"/>
    </source>
</evidence>
<dbReference type="InterPro" id="IPR016024">
    <property type="entry name" value="ARM-type_fold"/>
</dbReference>
<dbReference type="SMART" id="SM00320">
    <property type="entry name" value="WD40"/>
    <property type="match status" value="5"/>
</dbReference>
<evidence type="ECO:0000256" key="3">
    <source>
        <dbReference type="PROSITE-ProRule" id="PRU00221"/>
    </source>
</evidence>
<organism evidence="6 7">
    <name type="scientific">Clydaea vesicula</name>
    <dbReference type="NCBI Taxonomy" id="447962"/>
    <lineage>
        <taxon>Eukaryota</taxon>
        <taxon>Fungi</taxon>
        <taxon>Fungi incertae sedis</taxon>
        <taxon>Chytridiomycota</taxon>
        <taxon>Chytridiomycota incertae sedis</taxon>
        <taxon>Chytridiomycetes</taxon>
        <taxon>Lobulomycetales</taxon>
        <taxon>Lobulomycetaceae</taxon>
        <taxon>Clydaea</taxon>
    </lineage>
</organism>
<name>A0AAD5XZC1_9FUNG</name>
<feature type="repeat" description="WD" evidence="3">
    <location>
        <begin position="571"/>
        <end position="612"/>
    </location>
</feature>
<proteinExistence type="predicted"/>
<dbReference type="PANTHER" id="PTHR45532">
    <property type="entry name" value="WD REPEAT-CONTAINING PROTEIN 97"/>
    <property type="match status" value="1"/>
</dbReference>
<dbReference type="SUPFAM" id="SSF48371">
    <property type="entry name" value="ARM repeat"/>
    <property type="match status" value="1"/>
</dbReference>
<dbReference type="PROSITE" id="PS50294">
    <property type="entry name" value="WD_REPEATS_REGION"/>
    <property type="match status" value="3"/>
</dbReference>
<evidence type="ECO:0000313" key="7">
    <source>
        <dbReference type="Proteomes" id="UP001211065"/>
    </source>
</evidence>
<comment type="caution">
    <text evidence="6">The sequence shown here is derived from an EMBL/GenBank/DDBJ whole genome shotgun (WGS) entry which is preliminary data.</text>
</comment>
<keyword evidence="2" id="KW-0677">Repeat</keyword>
<dbReference type="InterPro" id="IPR011989">
    <property type="entry name" value="ARM-like"/>
</dbReference>
<feature type="coiled-coil region" evidence="4">
    <location>
        <begin position="1401"/>
        <end position="1428"/>
    </location>
</feature>
<dbReference type="InterPro" id="IPR020472">
    <property type="entry name" value="WD40_PAC1"/>
</dbReference>
<dbReference type="Gene3D" id="1.25.10.10">
    <property type="entry name" value="Leucine-rich Repeat Variant"/>
    <property type="match status" value="1"/>
</dbReference>
<evidence type="ECO:0000256" key="5">
    <source>
        <dbReference type="SAM" id="MobiDB-lite"/>
    </source>
</evidence>
<dbReference type="Proteomes" id="UP001211065">
    <property type="component" value="Unassembled WGS sequence"/>
</dbReference>
<dbReference type="InterPro" id="IPR001680">
    <property type="entry name" value="WD40_rpt"/>
</dbReference>
<dbReference type="Pfam" id="PF00400">
    <property type="entry name" value="WD40"/>
    <property type="match status" value="3"/>
</dbReference>
<dbReference type="SUPFAM" id="SSF50978">
    <property type="entry name" value="WD40 repeat-like"/>
    <property type="match status" value="2"/>
</dbReference>
<gene>
    <name evidence="6" type="ORF">HK099_006715</name>
</gene>
<reference evidence="6" key="1">
    <citation type="submission" date="2020-05" db="EMBL/GenBank/DDBJ databases">
        <title>Phylogenomic resolution of chytrid fungi.</title>
        <authorList>
            <person name="Stajich J.E."/>
            <person name="Amses K."/>
            <person name="Simmons R."/>
            <person name="Seto K."/>
            <person name="Myers J."/>
            <person name="Bonds A."/>
            <person name="Quandt C.A."/>
            <person name="Barry K."/>
            <person name="Liu P."/>
            <person name="Grigoriev I."/>
            <person name="Longcore J.E."/>
            <person name="James T.Y."/>
        </authorList>
    </citation>
    <scope>NUCLEOTIDE SEQUENCE</scope>
    <source>
        <strain evidence="6">JEL0476</strain>
    </source>
</reference>
<accession>A0AAD5XZC1</accession>
<keyword evidence="1 3" id="KW-0853">WD repeat</keyword>
<feature type="repeat" description="WD" evidence="3">
    <location>
        <begin position="362"/>
        <end position="386"/>
    </location>
</feature>
<dbReference type="PRINTS" id="PR00320">
    <property type="entry name" value="GPROTEINBRPT"/>
</dbReference>
<dbReference type="Gene3D" id="2.130.10.10">
    <property type="entry name" value="YVTN repeat-like/Quinoprotein amine dehydrogenase"/>
    <property type="match status" value="2"/>
</dbReference>
<dbReference type="PANTHER" id="PTHR45532:SF1">
    <property type="entry name" value="WD REPEAT-CONTAINING PROTEIN 97"/>
    <property type="match status" value="1"/>
</dbReference>